<reference evidence="1 2" key="1">
    <citation type="submission" date="2018-12" db="EMBL/GenBank/DDBJ databases">
        <title>Lysinibacillus antri sp. nov., isolated from a cave soil.</title>
        <authorList>
            <person name="Narsing Rao M.P."/>
            <person name="Zhang H."/>
            <person name="Dong Z.-Y."/>
            <person name="Niu X.-K."/>
            <person name="Zhang K."/>
            <person name="Fang B.-Z."/>
            <person name="Kang Y.-Q."/>
            <person name="Xiao M."/>
            <person name="Li W.-J."/>
        </authorList>
    </citation>
    <scope>NUCLEOTIDE SEQUENCE [LARGE SCALE GENOMIC DNA]</scope>
    <source>
        <strain evidence="1 2">SYSU K30002</strain>
    </source>
</reference>
<organism evidence="1 2">
    <name type="scientific">Lysinibacillus antri</name>
    <dbReference type="NCBI Taxonomy" id="2498145"/>
    <lineage>
        <taxon>Bacteria</taxon>
        <taxon>Bacillati</taxon>
        <taxon>Bacillota</taxon>
        <taxon>Bacilli</taxon>
        <taxon>Bacillales</taxon>
        <taxon>Bacillaceae</taxon>
        <taxon>Lysinibacillus</taxon>
    </lineage>
</organism>
<evidence type="ECO:0000313" key="2">
    <source>
        <dbReference type="Proteomes" id="UP000287910"/>
    </source>
</evidence>
<proteinExistence type="predicted"/>
<evidence type="ECO:0000313" key="1">
    <source>
        <dbReference type="EMBL" id="RUL56450.1"/>
    </source>
</evidence>
<gene>
    <name evidence="1" type="ORF">EK386_02120</name>
</gene>
<dbReference type="EMBL" id="RYYR01000002">
    <property type="protein sequence ID" value="RUL56450.1"/>
    <property type="molecule type" value="Genomic_DNA"/>
</dbReference>
<dbReference type="AlphaFoldDB" id="A0A432LFL7"/>
<dbReference type="RefSeq" id="WP_126657367.1">
    <property type="nucleotide sequence ID" value="NZ_RYYR01000002.1"/>
</dbReference>
<accession>A0A432LFL7</accession>
<keyword evidence="2" id="KW-1185">Reference proteome</keyword>
<dbReference type="Proteomes" id="UP000287910">
    <property type="component" value="Unassembled WGS sequence"/>
</dbReference>
<comment type="caution">
    <text evidence="1">The sequence shown here is derived from an EMBL/GenBank/DDBJ whole genome shotgun (WGS) entry which is preliminary data.</text>
</comment>
<sequence>MKNYEKFKTDIKNNNDLLLELKLIRKNLEHEDVLTQLFSLCRETFLTQYNAEIFKNENGSFGYFIPNEAFKVLGNHIKEFLNSINLQLSKDSLGEIILILKSYYHLTATSEEIAKKSHVEHNNDSTQFALFGTFYNFTRIDWGIFEKGIKENISFE</sequence>
<name>A0A432LFL7_9BACI</name>
<protein>
    <submittedName>
        <fullName evidence="1">Uncharacterized protein</fullName>
    </submittedName>
</protein>